<dbReference type="EMBL" id="MN739090">
    <property type="protein sequence ID" value="QHS87998.1"/>
    <property type="molecule type" value="Genomic_DNA"/>
</dbReference>
<organism evidence="1">
    <name type="scientific">viral metagenome</name>
    <dbReference type="NCBI Taxonomy" id="1070528"/>
    <lineage>
        <taxon>unclassified sequences</taxon>
        <taxon>metagenomes</taxon>
        <taxon>organismal metagenomes</taxon>
    </lineage>
</organism>
<protein>
    <submittedName>
        <fullName evidence="1">Uncharacterized protein</fullName>
    </submittedName>
</protein>
<accession>A0A6C0B914</accession>
<sequence length="562" mass="61904">MKKNIKQIVRNINQKLLKYRERIHKERTIIHGGMNIEGGAVDDKEVEQFEQQKGEVEKLQADKESALEKKINDKIKQEERKIALISSVYDGLEAVLEDPDKTSEQMNTILATAMNVKPEDIQKGATVIYGILEKVDVKEIMNEAKDIADKAKILTQGTSDPDSDTGKLLAEGKDLLNQAATSEVGQSIKDAANQAANAVAPQAEEALNGIKNVASQAKDLASQAKDQLGNVKDVASQAKGVATELLKQIPPEDVQSAVNAASTAAKAVATLAGSPEAKQIMEVLGTVAGALQPVLELGAAIPGLGIALSVVNKLMVQIKASAELKEILEDMRDGIQNSLLLIKLIKATMTIYKTDTACYYSAQTKLMAEQLKKASGKDKVRLKASIKALFKEVSYLQKIQLKPNIESKVSDKVQTLVELLKRLIPDVITDEGTKSTGLGSTFINGTKSLFAKAKGFYNRFSMAQYYQKEILKNLNIINNLLIIYNSQFDWAQGSFIMRLKSKKIGKEKMLDVVWTKVESTEEFKNYLWKDDAGENADAAAMKGGYKTYKRSNRRKHKTRRNK</sequence>
<evidence type="ECO:0000313" key="1">
    <source>
        <dbReference type="EMBL" id="QHS87998.1"/>
    </source>
</evidence>
<dbReference type="AlphaFoldDB" id="A0A6C0B914"/>
<reference evidence="1" key="1">
    <citation type="journal article" date="2020" name="Nature">
        <title>Giant virus diversity and host interactions through global metagenomics.</title>
        <authorList>
            <person name="Schulz F."/>
            <person name="Roux S."/>
            <person name="Paez-Espino D."/>
            <person name="Jungbluth S."/>
            <person name="Walsh D.A."/>
            <person name="Denef V.J."/>
            <person name="McMahon K.D."/>
            <person name="Konstantinidis K.T."/>
            <person name="Eloe-Fadrosh E.A."/>
            <person name="Kyrpides N.C."/>
            <person name="Woyke T."/>
        </authorList>
    </citation>
    <scope>NUCLEOTIDE SEQUENCE</scope>
    <source>
        <strain evidence="1">GVMAG-M-3300010158-13</strain>
    </source>
</reference>
<name>A0A6C0B914_9ZZZZ</name>
<proteinExistence type="predicted"/>